<keyword evidence="3" id="KW-1185">Reference proteome</keyword>
<organism evidence="2 3">
    <name type="scientific">Parascedosporium putredinis</name>
    <dbReference type="NCBI Taxonomy" id="1442378"/>
    <lineage>
        <taxon>Eukaryota</taxon>
        <taxon>Fungi</taxon>
        <taxon>Dikarya</taxon>
        <taxon>Ascomycota</taxon>
        <taxon>Pezizomycotina</taxon>
        <taxon>Sordariomycetes</taxon>
        <taxon>Hypocreomycetidae</taxon>
        <taxon>Microascales</taxon>
        <taxon>Microascaceae</taxon>
        <taxon>Parascedosporium</taxon>
    </lineage>
</organism>
<dbReference type="Proteomes" id="UP000838763">
    <property type="component" value="Unassembled WGS sequence"/>
</dbReference>
<feature type="region of interest" description="Disordered" evidence="1">
    <location>
        <begin position="349"/>
        <end position="407"/>
    </location>
</feature>
<evidence type="ECO:0000313" key="3">
    <source>
        <dbReference type="Proteomes" id="UP000838763"/>
    </source>
</evidence>
<dbReference type="EMBL" id="CALLCH030000011">
    <property type="protein sequence ID" value="CAI4214440.1"/>
    <property type="molecule type" value="Genomic_DNA"/>
</dbReference>
<protein>
    <submittedName>
        <fullName evidence="2">Uncharacterized protein</fullName>
    </submittedName>
</protein>
<feature type="compositionally biased region" description="Basic residues" evidence="1">
    <location>
        <begin position="372"/>
        <end position="383"/>
    </location>
</feature>
<dbReference type="AlphaFoldDB" id="A0A9P1H0P5"/>
<gene>
    <name evidence="2" type="ORF">PPNO1_LOCUS4174</name>
</gene>
<name>A0A9P1H0P5_9PEZI</name>
<accession>A0A9P1H0P5</accession>
<reference evidence="2" key="1">
    <citation type="submission" date="2022-11" db="EMBL/GenBank/DDBJ databases">
        <authorList>
            <person name="Scott C."/>
            <person name="Bruce N."/>
        </authorList>
    </citation>
    <scope>NUCLEOTIDE SEQUENCE</scope>
</reference>
<evidence type="ECO:0000313" key="2">
    <source>
        <dbReference type="EMBL" id="CAI4214440.1"/>
    </source>
</evidence>
<comment type="caution">
    <text evidence="2">The sequence shown here is derived from an EMBL/GenBank/DDBJ whole genome shotgun (WGS) entry which is preliminary data.</text>
</comment>
<evidence type="ECO:0000256" key="1">
    <source>
        <dbReference type="SAM" id="MobiDB-lite"/>
    </source>
</evidence>
<proteinExistence type="predicted"/>
<feature type="compositionally biased region" description="Acidic residues" evidence="1">
    <location>
        <begin position="393"/>
        <end position="407"/>
    </location>
</feature>
<sequence>MDWDVFCNIAGHPHLAACVTELIWYDLPEDHTILRRCPWRSYEFGGYEELNLEPDLCLRAPHELAKLAEDLFWITEDLYDGTRTVELQRLQETFIDSVEKMPQLTSFLLQLRARRAPNTFDRLVDVNICCTELARPELVHPEGAPWFHGIAGLERLRISLDAHSTTGGQPYALLRLFGKEPTRIWPALTTLEIVGVSLAFEEAQVPFFKLLAAHAPSLKYLTLLNCGVDAHFIAQLAAAELDLRLSSFRVMDLTGEASEVVSEADLVAFVNGDMGLGEVGEHLGLSAQFITYAEAMPPVMVRRAHGAFAPDRTPVDIPMNIPDSDYDSDEAWPSIREMPIYAKDKARADPDRYRYPTEEEPSSPVANGLPPLKKRCPLWRFSRRNGQTGISDEPLELFSDWDSDSDSGDVAELLQLGDY</sequence>